<dbReference type="RefSeq" id="WP_114403927.1">
    <property type="nucleotide sequence ID" value="NZ_QOWE01000001.1"/>
</dbReference>
<evidence type="ECO:0000313" key="1">
    <source>
        <dbReference type="EMBL" id="RCR71396.1"/>
    </source>
</evidence>
<proteinExistence type="predicted"/>
<dbReference type="EMBL" id="QOWE01000001">
    <property type="protein sequence ID" value="RCR71396.1"/>
    <property type="molecule type" value="Genomic_DNA"/>
</dbReference>
<organism evidence="1 2">
    <name type="scientific">Larkinella punicea</name>
    <dbReference type="NCBI Taxonomy" id="2315727"/>
    <lineage>
        <taxon>Bacteria</taxon>
        <taxon>Pseudomonadati</taxon>
        <taxon>Bacteroidota</taxon>
        <taxon>Cytophagia</taxon>
        <taxon>Cytophagales</taxon>
        <taxon>Spirosomataceae</taxon>
        <taxon>Larkinella</taxon>
    </lineage>
</organism>
<comment type="caution">
    <text evidence="1">The sequence shown here is derived from an EMBL/GenBank/DDBJ whole genome shotgun (WGS) entry which is preliminary data.</text>
</comment>
<sequence>MATIEIEVSEEVIRAYGIKAIQEKFQKQLEWEKLRLAALHLKSALDEAGLDYDEIAEQARSQAWEKYKYKLKDKLPPEAFE</sequence>
<dbReference type="AlphaFoldDB" id="A0A368JWR8"/>
<dbReference type="OrthoDB" id="964720at2"/>
<accession>A0A368JWR8</accession>
<reference evidence="1 2" key="1">
    <citation type="submission" date="2018-07" db="EMBL/GenBank/DDBJ databases">
        <title>Genome analysis of Larkinella rosea.</title>
        <authorList>
            <person name="Zhou Z."/>
            <person name="Wang G."/>
        </authorList>
    </citation>
    <scope>NUCLEOTIDE SEQUENCE [LARGE SCALE GENOMIC DNA]</scope>
    <source>
        <strain evidence="2">zzj9</strain>
    </source>
</reference>
<evidence type="ECO:0000313" key="2">
    <source>
        <dbReference type="Proteomes" id="UP000253383"/>
    </source>
</evidence>
<gene>
    <name evidence="1" type="ORF">DUE52_00205</name>
</gene>
<dbReference type="Proteomes" id="UP000253383">
    <property type="component" value="Unassembled WGS sequence"/>
</dbReference>
<name>A0A368JWR8_9BACT</name>
<keyword evidence="2" id="KW-1185">Reference proteome</keyword>
<protein>
    <submittedName>
        <fullName evidence="1">Uncharacterized protein</fullName>
    </submittedName>
</protein>